<keyword evidence="2" id="KW-1133">Transmembrane helix</keyword>
<evidence type="ECO:0000256" key="2">
    <source>
        <dbReference type="SAM" id="Phobius"/>
    </source>
</evidence>
<feature type="transmembrane region" description="Helical" evidence="2">
    <location>
        <begin position="503"/>
        <end position="523"/>
    </location>
</feature>
<dbReference type="InterPro" id="IPR038725">
    <property type="entry name" value="YdaG_split_barrel_FMN-bd"/>
</dbReference>
<sequence length="995" mass="111080">MGGLSPWFLLLMAGLYGAIVRGSPYIATVVENDEEGHTLNNYNGWVNPEDLTPMPQCIAQQDHSTWLAAMTECTAKQCTSHFAFICFQHQWLTQLSCLSTEVSPDLLEPYLPYCSRSVLSKAQLYLWVSNVTSRTWLVDVGDANELQNLSPASLVEGYADFDVIHHAPTCLTDSVSAQSRESFQHVMALCMFTDSVQNTGSADHPWEYSDSLQSIIALDFETVGYDLTGGNIKEGSYFDKTCFCSFYAIDPKNEPCSGSISGSGGLDLTQERLWINATCGSTSLPADWKDTLQITEFGYIPIEDWRWPSCFADMPRQVTELPDQCAAEACDLDSNGYCSNVKAAVDRACFCHGISYGSCEGSCRIFETRIEYLNWLHDMCSEMEDWHGLPDNWRQLAAPSPLDMIPWRWTIKSSKETGSCPSTGRKISSFAQVNITTFLVLLLFQRIGIRGLSHRFLWHHQQPRSWYSKGCLLAASQILANYVNALLVQRTPGYEDVPVTQLLLLWCTMPRVFAWLTIVLVGIQRFDEMDVSAAASCLFAEAILQIPSAYYMLITVKYGVEHNFYFSGRMEKAERGWMAIMMYRGAIMWLAIIVLAFGLLIWTGHRINRMTEAGSLEPPPSKTKKDRKAISRIAEGLMALANERYSQFREKVLHFWIVECSDLEIIRPIRRNKVNNGPVYGTFPVTGQDGHWASHRLFMGLYAALTLGMLALWFAQWLFWGGFIGLSLEEAREFMAINNPNVPLHHIPLARDNIPEGIRGGTLPKYPIHGEDVQKPSLIPSRSEEHPCYKSDRAGSKPIDPYKAKSYDPNAPVQEKIEDLVKFIKDIKYGMLTTKASDSELLSSRAMALAGTENGGVDLIFHTNLFSGKTMDLTVHPTETNMSFLDVVSGGWASISGTASVLSGKDVVEKFYSPALKTWLGDLGDGVHDGGPGDPRIGVIRVESKSAVHVTPRKGMIGRAVEVGKAVTTGDVPPINKHREISTKELAEWRRTHPE</sequence>
<dbReference type="AlphaFoldDB" id="A0A093XTX6"/>
<feature type="chain" id="PRO_5001893578" evidence="3">
    <location>
        <begin position="23"/>
        <end position="995"/>
    </location>
</feature>
<feature type="transmembrane region" description="Helical" evidence="2">
    <location>
        <begin position="466"/>
        <end position="483"/>
    </location>
</feature>
<evidence type="ECO:0000313" key="5">
    <source>
        <dbReference type="EMBL" id="KFX48718.1"/>
    </source>
</evidence>
<keyword evidence="2" id="KW-0812">Transmembrane</keyword>
<organism evidence="5">
    <name type="scientific">Talaromyces marneffei PM1</name>
    <dbReference type="NCBI Taxonomy" id="1077442"/>
    <lineage>
        <taxon>Eukaryota</taxon>
        <taxon>Fungi</taxon>
        <taxon>Dikarya</taxon>
        <taxon>Ascomycota</taxon>
        <taxon>Pezizomycotina</taxon>
        <taxon>Eurotiomycetes</taxon>
        <taxon>Eurotiomycetidae</taxon>
        <taxon>Eurotiales</taxon>
        <taxon>Trichocomaceae</taxon>
        <taxon>Talaromyces</taxon>
        <taxon>Talaromyces sect. Talaromyces</taxon>
    </lineage>
</organism>
<feature type="transmembrane region" description="Helical" evidence="2">
    <location>
        <begin position="697"/>
        <end position="720"/>
    </location>
</feature>
<dbReference type="InterPro" id="IPR052917">
    <property type="entry name" value="Stress-Dev_Protein"/>
</dbReference>
<proteinExistence type="predicted"/>
<accession>A0A093XTX6</accession>
<feature type="transmembrane region" description="Helical" evidence="2">
    <location>
        <begin position="427"/>
        <end position="445"/>
    </location>
</feature>
<protein>
    <submittedName>
        <fullName evidence="5">Protein bli-3</fullName>
    </submittedName>
</protein>
<feature type="transmembrane region" description="Helical" evidence="2">
    <location>
        <begin position="576"/>
        <end position="602"/>
    </location>
</feature>
<gene>
    <name evidence="5" type="ORF">GQ26_0111070</name>
</gene>
<feature type="region of interest" description="Disordered" evidence="1">
    <location>
        <begin position="774"/>
        <end position="805"/>
    </location>
</feature>
<dbReference type="eggNOG" id="ENOG502SJY9">
    <property type="taxonomic scope" value="Eukaryota"/>
</dbReference>
<reference key="1">
    <citation type="journal article" date="2014" name="PLoS Genet.">
        <title>Signature Gene Expression Reveals Novel Clues to the Molecular Mechanisms of Dimorphic Transition in Penicillium marneffei.</title>
        <authorList>
            <person name="Yang E."/>
            <person name="Wang G."/>
            <person name="Cai J."/>
            <person name="Woo P.C."/>
            <person name="Lau S.K."/>
            <person name="Yuen K.-Y."/>
            <person name="Chow W.-N."/>
            <person name="Lin X."/>
        </authorList>
    </citation>
    <scope>NUCLEOTIDE SEQUENCE [LARGE SCALE GENOMIC DNA]</scope>
    <source>
        <strain>PM1</strain>
    </source>
</reference>
<feature type="transmembrane region" description="Helical" evidence="2">
    <location>
        <begin position="535"/>
        <end position="556"/>
    </location>
</feature>
<keyword evidence="3" id="KW-0732">Signal</keyword>
<dbReference type="SUPFAM" id="SSF50475">
    <property type="entry name" value="FMN-binding split barrel"/>
    <property type="match status" value="1"/>
</dbReference>
<name>A0A093XTX6_TALMA</name>
<dbReference type="InterPro" id="IPR012349">
    <property type="entry name" value="Split_barrel_FMN-bd"/>
</dbReference>
<evidence type="ECO:0000259" key="4">
    <source>
        <dbReference type="Pfam" id="PF16242"/>
    </source>
</evidence>
<dbReference type="HOGENOM" id="CLU_012175_0_0_1"/>
<dbReference type="PANTHER" id="PTHR34818:SF1">
    <property type="entry name" value="PROTEIN BLI-3"/>
    <property type="match status" value="1"/>
</dbReference>
<comment type="caution">
    <text evidence="5">The sequence shown here is derived from an EMBL/GenBank/DDBJ whole genome shotgun (WGS) entry which is preliminary data.</text>
</comment>
<feature type="domain" description="General stress protein FMN-binding split barrel" evidence="4">
    <location>
        <begin position="815"/>
        <end position="971"/>
    </location>
</feature>
<feature type="signal peptide" evidence="3">
    <location>
        <begin position="1"/>
        <end position="22"/>
    </location>
</feature>
<dbReference type="Gene3D" id="2.30.110.10">
    <property type="entry name" value="Electron Transport, Fmn-binding Protein, Chain A"/>
    <property type="match status" value="1"/>
</dbReference>
<keyword evidence="2" id="KW-0472">Membrane</keyword>
<reference evidence="5" key="2">
    <citation type="journal article" date="2014" name="PLoS Genet.">
        <title>Signature gene expression reveals novel clues to the molecular mechanisms of dimorphic transition in Penicillium marneffei.</title>
        <authorList>
            <person name="Yang E."/>
            <person name="Wang G."/>
            <person name="Cai J."/>
            <person name="Woo P.C."/>
            <person name="Lau S.K."/>
            <person name="Yuen K.-Y."/>
            <person name="Chow W.-N."/>
            <person name="Lin X."/>
        </authorList>
    </citation>
    <scope>NUCLEOTIDE SEQUENCE</scope>
    <source>
        <strain evidence="5">PM1</strain>
    </source>
</reference>
<dbReference type="PANTHER" id="PTHR34818">
    <property type="entry name" value="PROTEIN BLI-3"/>
    <property type="match status" value="1"/>
</dbReference>
<evidence type="ECO:0000256" key="1">
    <source>
        <dbReference type="SAM" id="MobiDB-lite"/>
    </source>
</evidence>
<feature type="compositionally biased region" description="Basic and acidic residues" evidence="1">
    <location>
        <begin position="782"/>
        <end position="805"/>
    </location>
</feature>
<evidence type="ECO:0000256" key="3">
    <source>
        <dbReference type="SAM" id="SignalP"/>
    </source>
</evidence>
<dbReference type="EMBL" id="JPOX01000011">
    <property type="protein sequence ID" value="KFX48718.1"/>
    <property type="molecule type" value="Genomic_DNA"/>
</dbReference>
<dbReference type="Pfam" id="PF16242">
    <property type="entry name" value="Pyrid_ox_like"/>
    <property type="match status" value="1"/>
</dbReference>